<dbReference type="GO" id="GO:0004519">
    <property type="term" value="F:endonuclease activity"/>
    <property type="evidence" value="ECO:0007669"/>
    <property type="project" value="InterPro"/>
</dbReference>
<dbReference type="SMART" id="SM00507">
    <property type="entry name" value="HNHc"/>
    <property type="match status" value="1"/>
</dbReference>
<feature type="domain" description="HNH nuclease" evidence="3">
    <location>
        <begin position="143"/>
        <end position="193"/>
    </location>
</feature>
<reference evidence="4" key="1">
    <citation type="journal article" date="2020" name="Nature">
        <title>Giant virus diversity and host interactions through global metagenomics.</title>
        <authorList>
            <person name="Schulz F."/>
            <person name="Roux S."/>
            <person name="Paez-Espino D."/>
            <person name="Jungbluth S."/>
            <person name="Walsh D.A."/>
            <person name="Denef V.J."/>
            <person name="McMahon K.D."/>
            <person name="Konstantinidis K.T."/>
            <person name="Eloe-Fadrosh E.A."/>
            <person name="Kyrpides N.C."/>
            <person name="Woyke T."/>
        </authorList>
    </citation>
    <scope>NUCLEOTIDE SEQUENCE</scope>
    <source>
        <strain evidence="4">GVMAG-S-ERX556106-38</strain>
    </source>
</reference>
<dbReference type="EMBL" id="MN738832">
    <property type="protein sequence ID" value="QHT38663.1"/>
    <property type="molecule type" value="Genomic_DNA"/>
</dbReference>
<protein>
    <recommendedName>
        <fullName evidence="3">HNH nuclease domain-containing protein</fullName>
    </recommendedName>
</protein>
<keyword evidence="2" id="KW-0812">Transmembrane</keyword>
<dbReference type="AlphaFoldDB" id="A0A6C0FDG7"/>
<dbReference type="GO" id="GO:0003676">
    <property type="term" value="F:nucleic acid binding"/>
    <property type="evidence" value="ECO:0007669"/>
    <property type="project" value="InterPro"/>
</dbReference>
<evidence type="ECO:0000313" key="4">
    <source>
        <dbReference type="EMBL" id="QHT38663.1"/>
    </source>
</evidence>
<keyword evidence="2" id="KW-1133">Transmembrane helix</keyword>
<evidence type="ECO:0000256" key="1">
    <source>
        <dbReference type="SAM" id="MobiDB-lite"/>
    </source>
</evidence>
<dbReference type="InterPro" id="IPR003615">
    <property type="entry name" value="HNH_nuc"/>
</dbReference>
<dbReference type="CDD" id="cd00085">
    <property type="entry name" value="HNHc"/>
    <property type="match status" value="1"/>
</dbReference>
<dbReference type="InterPro" id="IPR002711">
    <property type="entry name" value="HNH"/>
</dbReference>
<dbReference type="Pfam" id="PF01844">
    <property type="entry name" value="HNH"/>
    <property type="match status" value="1"/>
</dbReference>
<name>A0A6C0FDG7_9ZZZZ</name>
<proteinExistence type="predicted"/>
<accession>A0A6C0FDG7</accession>
<dbReference type="Gene3D" id="1.10.30.50">
    <property type="match status" value="1"/>
</dbReference>
<evidence type="ECO:0000259" key="3">
    <source>
        <dbReference type="SMART" id="SM00507"/>
    </source>
</evidence>
<feature type="region of interest" description="Disordered" evidence="1">
    <location>
        <begin position="99"/>
        <end position="140"/>
    </location>
</feature>
<dbReference type="GO" id="GO:0008270">
    <property type="term" value="F:zinc ion binding"/>
    <property type="evidence" value="ECO:0007669"/>
    <property type="project" value="InterPro"/>
</dbReference>
<keyword evidence="2" id="KW-0472">Membrane</keyword>
<sequence>MRIELVIIIVTAFLIYNTYHDGKYTSMLYKNKKGMQIAFYAIAGVSLFVLLRKNPSRGKTLLLHANEAIRYMPIDKQSASILSPIIDFTVRDTNEHTFMGNLNPRRGPNGPTMTPEQRILQSGSTRSKTGGKATKRSVSETKKKYVASMQDWKCGDCREKLNAWFEVDHVQRLEYGGSNEVSNLVALCRNCHGKKTAFENM</sequence>
<feature type="transmembrane region" description="Helical" evidence="2">
    <location>
        <begin position="34"/>
        <end position="51"/>
    </location>
</feature>
<feature type="compositionally biased region" description="Polar residues" evidence="1">
    <location>
        <begin position="111"/>
        <end position="128"/>
    </location>
</feature>
<evidence type="ECO:0000256" key="2">
    <source>
        <dbReference type="SAM" id="Phobius"/>
    </source>
</evidence>
<organism evidence="4">
    <name type="scientific">viral metagenome</name>
    <dbReference type="NCBI Taxonomy" id="1070528"/>
    <lineage>
        <taxon>unclassified sequences</taxon>
        <taxon>metagenomes</taxon>
        <taxon>organismal metagenomes</taxon>
    </lineage>
</organism>
<feature type="transmembrane region" description="Helical" evidence="2">
    <location>
        <begin position="5"/>
        <end position="22"/>
    </location>
</feature>